<dbReference type="GO" id="GO:0005634">
    <property type="term" value="C:nucleus"/>
    <property type="evidence" value="ECO:0007669"/>
    <property type="project" value="TreeGrafter"/>
</dbReference>
<dbReference type="Pfam" id="PF10294">
    <property type="entry name" value="Methyltransf_16"/>
    <property type="match status" value="1"/>
</dbReference>
<dbReference type="CDD" id="cd02440">
    <property type="entry name" value="AdoMet_MTases"/>
    <property type="match status" value="1"/>
</dbReference>
<dbReference type="AlphaFoldDB" id="A0A151ZEJ2"/>
<dbReference type="STRING" id="361077.A0A151ZEJ2"/>
<dbReference type="InterPro" id="IPR019410">
    <property type="entry name" value="Methyltransf_16"/>
</dbReference>
<organism evidence="1 2">
    <name type="scientific">Tieghemostelium lacteum</name>
    <name type="common">Slime mold</name>
    <name type="synonym">Dictyostelium lacteum</name>
    <dbReference type="NCBI Taxonomy" id="361077"/>
    <lineage>
        <taxon>Eukaryota</taxon>
        <taxon>Amoebozoa</taxon>
        <taxon>Evosea</taxon>
        <taxon>Eumycetozoa</taxon>
        <taxon>Dictyostelia</taxon>
        <taxon>Dictyosteliales</taxon>
        <taxon>Raperosteliaceae</taxon>
        <taxon>Tieghemostelium</taxon>
    </lineage>
</organism>
<evidence type="ECO:0000313" key="1">
    <source>
        <dbReference type="EMBL" id="KYQ92382.1"/>
    </source>
</evidence>
<dbReference type="OMA" id="WGNSDHI"/>
<sequence>MSDNNNNNDSDSMFGDLFLNKSYIKKTIKYFDVEIVVNVLNSASTDFDLTGQVIWPAAQVLTQYMIQKKNEHIYAGATNEQLETLELGAGAGVCGLFLSRLGKNCVLSDNNEVVLDLLRMNVEESCQRGYPCKELKIDWGDNQDIQQCLNRYPNGFDIIFGSDICYWKTSIIPLFQTVSALLSHKSTSTFLLCYQSRSTQTDQYLLEQASLHNFTYEFIDINSFVNTEYLTFKDQDTTLSIIYLIKFYRKQ</sequence>
<accession>A0A151ZEJ2</accession>
<keyword evidence="2" id="KW-1185">Reference proteome</keyword>
<dbReference type="PANTHER" id="PTHR14614">
    <property type="entry name" value="HEPATOCELLULAR CARCINOMA-ASSOCIATED ANTIGEN"/>
    <property type="match status" value="1"/>
</dbReference>
<dbReference type="EMBL" id="LODT01000029">
    <property type="protein sequence ID" value="KYQ92382.1"/>
    <property type="molecule type" value="Genomic_DNA"/>
</dbReference>
<dbReference type="SUPFAM" id="SSF53335">
    <property type="entry name" value="S-adenosyl-L-methionine-dependent methyltransferases"/>
    <property type="match status" value="1"/>
</dbReference>
<dbReference type="OrthoDB" id="46564at2759"/>
<dbReference type="FunCoup" id="A0A151ZEJ2">
    <property type="interactions" value="195"/>
</dbReference>
<name>A0A151ZEJ2_TIELA</name>
<proteinExistence type="predicted"/>
<gene>
    <name evidence="1" type="ORF">DLAC_06352</name>
</gene>
<dbReference type="Proteomes" id="UP000076078">
    <property type="component" value="Unassembled WGS sequence"/>
</dbReference>
<dbReference type="Gene3D" id="3.40.50.150">
    <property type="entry name" value="Vaccinia Virus protein VP39"/>
    <property type="match status" value="1"/>
</dbReference>
<dbReference type="PANTHER" id="PTHR14614:SF151">
    <property type="match status" value="1"/>
</dbReference>
<dbReference type="GO" id="GO:0005737">
    <property type="term" value="C:cytoplasm"/>
    <property type="evidence" value="ECO:0007669"/>
    <property type="project" value="TreeGrafter"/>
</dbReference>
<dbReference type="InParanoid" id="A0A151ZEJ2"/>
<protein>
    <submittedName>
        <fullName evidence="1">Uncharacterized protein</fullName>
    </submittedName>
</protein>
<reference evidence="1 2" key="1">
    <citation type="submission" date="2015-12" db="EMBL/GenBank/DDBJ databases">
        <title>Dictyostelia acquired genes for synthesis and detection of signals that induce cell-type specialization by lateral gene transfer from prokaryotes.</title>
        <authorList>
            <person name="Gloeckner G."/>
            <person name="Schaap P."/>
        </authorList>
    </citation>
    <scope>NUCLEOTIDE SEQUENCE [LARGE SCALE GENOMIC DNA]</scope>
    <source>
        <strain evidence="1 2">TK</strain>
    </source>
</reference>
<evidence type="ECO:0000313" key="2">
    <source>
        <dbReference type="Proteomes" id="UP000076078"/>
    </source>
</evidence>
<dbReference type="InterPro" id="IPR029063">
    <property type="entry name" value="SAM-dependent_MTases_sf"/>
</dbReference>
<comment type="caution">
    <text evidence="1">The sequence shown here is derived from an EMBL/GenBank/DDBJ whole genome shotgun (WGS) entry which is preliminary data.</text>
</comment>